<evidence type="ECO:0000313" key="2">
    <source>
        <dbReference type="Proteomes" id="UP001374535"/>
    </source>
</evidence>
<evidence type="ECO:0000313" key="1">
    <source>
        <dbReference type="EMBL" id="WVZ12260.1"/>
    </source>
</evidence>
<keyword evidence="2" id="KW-1185">Reference proteome</keyword>
<sequence length="122" mass="13637">MLRHHLAGPLRGTHKKKRVLLTTIVTPRHKVPKPPPLGRCGCLLAGRGPHTVRSFSHAFEIVAAVHRLSLLQHQRLQRQTRTTCGLKGKGRNGRVRRRRVMVEGWVERSDLAVAENVVGGGR</sequence>
<name>A0AAQ3NM42_VIGMU</name>
<dbReference type="Proteomes" id="UP001374535">
    <property type="component" value="Chromosome 5"/>
</dbReference>
<protein>
    <submittedName>
        <fullName evidence="1">Uncharacterized protein</fullName>
    </submittedName>
</protein>
<organism evidence="1 2">
    <name type="scientific">Vigna mungo</name>
    <name type="common">Black gram</name>
    <name type="synonym">Phaseolus mungo</name>
    <dbReference type="NCBI Taxonomy" id="3915"/>
    <lineage>
        <taxon>Eukaryota</taxon>
        <taxon>Viridiplantae</taxon>
        <taxon>Streptophyta</taxon>
        <taxon>Embryophyta</taxon>
        <taxon>Tracheophyta</taxon>
        <taxon>Spermatophyta</taxon>
        <taxon>Magnoliopsida</taxon>
        <taxon>eudicotyledons</taxon>
        <taxon>Gunneridae</taxon>
        <taxon>Pentapetalae</taxon>
        <taxon>rosids</taxon>
        <taxon>fabids</taxon>
        <taxon>Fabales</taxon>
        <taxon>Fabaceae</taxon>
        <taxon>Papilionoideae</taxon>
        <taxon>50 kb inversion clade</taxon>
        <taxon>NPAAA clade</taxon>
        <taxon>indigoferoid/millettioid clade</taxon>
        <taxon>Phaseoleae</taxon>
        <taxon>Vigna</taxon>
    </lineage>
</organism>
<dbReference type="AlphaFoldDB" id="A0AAQ3NM42"/>
<reference evidence="1 2" key="1">
    <citation type="journal article" date="2023" name="Life. Sci Alliance">
        <title>Evolutionary insights into 3D genome organization and epigenetic landscape of Vigna mungo.</title>
        <authorList>
            <person name="Junaid A."/>
            <person name="Singh B."/>
            <person name="Bhatia S."/>
        </authorList>
    </citation>
    <scope>NUCLEOTIDE SEQUENCE [LARGE SCALE GENOMIC DNA]</scope>
    <source>
        <strain evidence="1">Urdbean</strain>
    </source>
</reference>
<dbReference type="EMBL" id="CP144696">
    <property type="protein sequence ID" value="WVZ12260.1"/>
    <property type="molecule type" value="Genomic_DNA"/>
</dbReference>
<proteinExistence type="predicted"/>
<accession>A0AAQ3NM42</accession>
<gene>
    <name evidence="1" type="ORF">V8G54_016790</name>
</gene>